<dbReference type="SUPFAM" id="SSF54928">
    <property type="entry name" value="RNA-binding domain, RBD"/>
    <property type="match status" value="1"/>
</dbReference>
<feature type="compositionally biased region" description="Basic and acidic residues" evidence="5">
    <location>
        <begin position="390"/>
        <end position="444"/>
    </location>
</feature>
<dbReference type="PANTHER" id="PTHR13112">
    <property type="entry name" value="UPF3 REGULATOR OF NONSENSE TRANSCRIPTS-LIKE PROTEIN"/>
    <property type="match status" value="1"/>
</dbReference>
<sequence>MAQDKSKKSESKPQTKNDDRKKTAEKKRERKKEDLLTKVVIRRLPPSWTEETVLEQLSPVPDHDYFYFAKADHSLGQHAFSRAYISFLNQDDILLFKEKFDGYIFLDSKGNEFPAIVEFAPFPKKPKRAQRKADTRCGTVEQDPDYQKFLDLLNNPVIEPAPAPEIILEEIETREKELKISHGVAKLSTPLLDYIKKKREDKRAAILKAKEDRKKREIERRRQREEEKRKQREREREKQLERKRQRRLEQQEKDTDKTGDTHTPTKVVLLKNPEREKEHDSGAGESGSRSKGREVTKLSSASESQGKDVKAEVKGKGETGVRNRDFGARSKMMDSNSRQRERDGKTRYKPSPRESKWKDKDPEHDRLRDSDRDRDYNRYRDPAKSASSRRAPDPERTKSRPSKFERDDAKIADLSADKNVKESNARERPQSYQRRREEYHERKAAKSNALRGERVEKWKGNSDGGRSHGDDNKREEISNKTISCEDAPSEREGSNLKSDTVRSAAADVDEDKGSTSPSRSGENAADSETRDELAKDAKGRKVRYRDRPERAIYNPAQRAAQRRKEMEARSRSKDSPESSQSPEGRDERE</sequence>
<evidence type="ECO:0000256" key="4">
    <source>
        <dbReference type="ARBA" id="ARBA00023242"/>
    </source>
</evidence>
<proteinExistence type="inferred from homology"/>
<dbReference type="Gene3D" id="3.30.70.330">
    <property type="match status" value="1"/>
</dbReference>
<evidence type="ECO:0000256" key="1">
    <source>
        <dbReference type="ARBA" id="ARBA00004123"/>
    </source>
</evidence>
<feature type="region of interest" description="Disordered" evidence="5">
    <location>
        <begin position="212"/>
        <end position="589"/>
    </location>
</feature>
<organism evidence="7 8">
    <name type="scientific">Paralvinella palmiformis</name>
    <dbReference type="NCBI Taxonomy" id="53620"/>
    <lineage>
        <taxon>Eukaryota</taxon>
        <taxon>Metazoa</taxon>
        <taxon>Spiralia</taxon>
        <taxon>Lophotrochozoa</taxon>
        <taxon>Annelida</taxon>
        <taxon>Polychaeta</taxon>
        <taxon>Sedentaria</taxon>
        <taxon>Canalipalpata</taxon>
        <taxon>Terebellida</taxon>
        <taxon>Terebelliformia</taxon>
        <taxon>Alvinellidae</taxon>
        <taxon>Paralvinella</taxon>
    </lineage>
</organism>
<evidence type="ECO:0000313" key="7">
    <source>
        <dbReference type="EMBL" id="KAK2150283.1"/>
    </source>
</evidence>
<dbReference type="PANTHER" id="PTHR13112:SF0">
    <property type="entry name" value="FI21285P1"/>
    <property type="match status" value="1"/>
</dbReference>
<keyword evidence="3" id="KW-0866">Nonsense-mediated mRNA decay</keyword>
<dbReference type="GO" id="GO:0003729">
    <property type="term" value="F:mRNA binding"/>
    <property type="evidence" value="ECO:0007669"/>
    <property type="project" value="TreeGrafter"/>
</dbReference>
<comment type="subcellular location">
    <subcellularLocation>
        <location evidence="1">Nucleus</location>
    </subcellularLocation>
</comment>
<dbReference type="GO" id="GO:0005737">
    <property type="term" value="C:cytoplasm"/>
    <property type="evidence" value="ECO:0007669"/>
    <property type="project" value="TreeGrafter"/>
</dbReference>
<feature type="compositionally biased region" description="Basic and acidic residues" evidence="5">
    <location>
        <begin position="212"/>
        <end position="260"/>
    </location>
</feature>
<feature type="compositionally biased region" description="Basic and acidic residues" evidence="5">
    <location>
        <begin position="527"/>
        <end position="550"/>
    </location>
</feature>
<dbReference type="GO" id="GO:0005730">
    <property type="term" value="C:nucleolus"/>
    <property type="evidence" value="ECO:0007669"/>
    <property type="project" value="TreeGrafter"/>
</dbReference>
<comment type="similarity">
    <text evidence="2">Belongs to the RENT3 family.</text>
</comment>
<keyword evidence="8" id="KW-1185">Reference proteome</keyword>
<feature type="compositionally biased region" description="Basic and acidic residues" evidence="5">
    <location>
        <begin position="305"/>
        <end position="383"/>
    </location>
</feature>
<dbReference type="InterPro" id="IPR035979">
    <property type="entry name" value="RBD_domain_sf"/>
</dbReference>
<dbReference type="InterPro" id="IPR039722">
    <property type="entry name" value="Upf3"/>
</dbReference>
<dbReference type="GO" id="GO:0045727">
    <property type="term" value="P:positive regulation of translation"/>
    <property type="evidence" value="ECO:0007669"/>
    <property type="project" value="TreeGrafter"/>
</dbReference>
<comment type="caution">
    <text evidence="7">The sequence shown here is derived from an EMBL/GenBank/DDBJ whole genome shotgun (WGS) entry which is preliminary data.</text>
</comment>
<evidence type="ECO:0000259" key="6">
    <source>
        <dbReference type="Pfam" id="PF03467"/>
    </source>
</evidence>
<feature type="compositionally biased region" description="Basic and acidic residues" evidence="5">
    <location>
        <begin position="451"/>
        <end position="478"/>
    </location>
</feature>
<accession>A0AAD9JCQ2</accession>
<evidence type="ECO:0000313" key="8">
    <source>
        <dbReference type="Proteomes" id="UP001208570"/>
    </source>
</evidence>
<keyword evidence="4" id="KW-0539">Nucleus</keyword>
<dbReference type="FunFam" id="3.30.70.330:FF:000717">
    <property type="entry name" value="regulator of nonsense transcripts 3B"/>
    <property type="match status" value="1"/>
</dbReference>
<evidence type="ECO:0000256" key="5">
    <source>
        <dbReference type="SAM" id="MobiDB-lite"/>
    </source>
</evidence>
<feature type="domain" description="UPF3" evidence="6">
    <location>
        <begin position="37"/>
        <end position="199"/>
    </location>
</feature>
<evidence type="ECO:0000256" key="3">
    <source>
        <dbReference type="ARBA" id="ARBA00023161"/>
    </source>
</evidence>
<feature type="compositionally biased region" description="Basic and acidic residues" evidence="5">
    <location>
        <begin position="272"/>
        <end position="282"/>
    </location>
</feature>
<reference evidence="7" key="1">
    <citation type="journal article" date="2023" name="Mol. Biol. Evol.">
        <title>Third-Generation Sequencing Reveals the Adaptive Role of the Epigenome in Three Deep-Sea Polychaetes.</title>
        <authorList>
            <person name="Perez M."/>
            <person name="Aroh O."/>
            <person name="Sun Y."/>
            <person name="Lan Y."/>
            <person name="Juniper S.K."/>
            <person name="Young C.R."/>
            <person name="Angers B."/>
            <person name="Qian P.Y."/>
        </authorList>
    </citation>
    <scope>NUCLEOTIDE SEQUENCE</scope>
    <source>
        <strain evidence="7">P08H-3</strain>
    </source>
</reference>
<feature type="region of interest" description="Disordered" evidence="5">
    <location>
        <begin position="1"/>
        <end position="31"/>
    </location>
</feature>
<feature type="compositionally biased region" description="Basic and acidic residues" evidence="5">
    <location>
        <begin position="1"/>
        <end position="22"/>
    </location>
</feature>
<gene>
    <name evidence="7" type="ORF">LSH36_414g03027</name>
</gene>
<dbReference type="Proteomes" id="UP001208570">
    <property type="component" value="Unassembled WGS sequence"/>
</dbReference>
<dbReference type="InterPro" id="IPR012677">
    <property type="entry name" value="Nucleotide-bd_a/b_plait_sf"/>
</dbReference>
<dbReference type="EMBL" id="JAODUP010000414">
    <property type="protein sequence ID" value="KAK2150283.1"/>
    <property type="molecule type" value="Genomic_DNA"/>
</dbReference>
<dbReference type="AlphaFoldDB" id="A0AAD9JCQ2"/>
<dbReference type="GO" id="GO:0000184">
    <property type="term" value="P:nuclear-transcribed mRNA catabolic process, nonsense-mediated decay"/>
    <property type="evidence" value="ECO:0007669"/>
    <property type="project" value="UniProtKB-KW"/>
</dbReference>
<dbReference type="Pfam" id="PF03467">
    <property type="entry name" value="Smg4_UPF3"/>
    <property type="match status" value="1"/>
</dbReference>
<name>A0AAD9JCQ2_9ANNE</name>
<feature type="compositionally biased region" description="Basic and acidic residues" evidence="5">
    <location>
        <begin position="562"/>
        <end position="576"/>
    </location>
</feature>
<dbReference type="InterPro" id="IPR005120">
    <property type="entry name" value="UPF3_dom"/>
</dbReference>
<protein>
    <recommendedName>
        <fullName evidence="6">UPF3 domain-containing protein</fullName>
    </recommendedName>
</protein>
<evidence type="ECO:0000256" key="2">
    <source>
        <dbReference type="ARBA" id="ARBA00005991"/>
    </source>
</evidence>